<dbReference type="InterPro" id="IPR051910">
    <property type="entry name" value="ComF/GntX_DNA_util-trans"/>
</dbReference>
<protein>
    <submittedName>
        <fullName evidence="4">ComF family protein</fullName>
    </submittedName>
</protein>
<feature type="domain" description="Phosphoribosyltransferase" evidence="2">
    <location>
        <begin position="157"/>
        <end position="249"/>
    </location>
</feature>
<comment type="similarity">
    <text evidence="1">Belongs to the ComF/GntX family.</text>
</comment>
<name>A0ABW4XMJ1_9GAMM</name>
<evidence type="ECO:0000259" key="3">
    <source>
        <dbReference type="Pfam" id="PF18912"/>
    </source>
</evidence>
<dbReference type="RefSeq" id="WP_345339527.1">
    <property type="nucleotide sequence ID" value="NZ_BAABLI010000009.1"/>
</dbReference>
<dbReference type="Pfam" id="PF00156">
    <property type="entry name" value="Pribosyltran"/>
    <property type="match status" value="1"/>
</dbReference>
<dbReference type="Pfam" id="PF18912">
    <property type="entry name" value="DZR_2"/>
    <property type="match status" value="1"/>
</dbReference>
<proteinExistence type="inferred from homology"/>
<dbReference type="InterPro" id="IPR044005">
    <property type="entry name" value="DZR_2"/>
</dbReference>
<evidence type="ECO:0000313" key="5">
    <source>
        <dbReference type="Proteomes" id="UP001597380"/>
    </source>
</evidence>
<sequence>MVMIFPGFTISALHPRRFFQRPVLTSRCLLCHQKTSSLSQLLCDCCREELPSLPHACRQCGEPMQVSQQQCGKCQNNTPHFDATWSSYLYAPPIRSLISDFKFQRDLTTGKVLAELMAYNIQYRLTREPHMRPDRIIPIPLHPKKQRQRSFNQSQILAAAISRQTEIPLVANLCVRKKATKEQRSLSAKERRANMRAAFACLQDLEGQRIAMVDDVMTTGATCNALAQKLKSAGAKEVIVWCLARAPSPRG</sequence>
<keyword evidence="5" id="KW-1185">Reference proteome</keyword>
<dbReference type="SUPFAM" id="SSF53271">
    <property type="entry name" value="PRTase-like"/>
    <property type="match status" value="1"/>
</dbReference>
<reference evidence="5" key="1">
    <citation type="journal article" date="2019" name="Int. J. Syst. Evol. Microbiol.">
        <title>The Global Catalogue of Microorganisms (GCM) 10K type strain sequencing project: providing services to taxonomists for standard genome sequencing and annotation.</title>
        <authorList>
            <consortium name="The Broad Institute Genomics Platform"/>
            <consortium name="The Broad Institute Genome Sequencing Center for Infectious Disease"/>
            <person name="Wu L."/>
            <person name="Ma J."/>
        </authorList>
    </citation>
    <scope>NUCLEOTIDE SEQUENCE [LARGE SCALE GENOMIC DNA]</scope>
    <source>
        <strain evidence="5">CGMCC 1.10992</strain>
    </source>
</reference>
<dbReference type="Gene3D" id="3.40.50.2020">
    <property type="match status" value="1"/>
</dbReference>
<dbReference type="CDD" id="cd06223">
    <property type="entry name" value="PRTases_typeI"/>
    <property type="match status" value="1"/>
</dbReference>
<dbReference type="EMBL" id="JBHUHT010000013">
    <property type="protein sequence ID" value="MFD2096825.1"/>
    <property type="molecule type" value="Genomic_DNA"/>
</dbReference>
<evidence type="ECO:0000313" key="4">
    <source>
        <dbReference type="EMBL" id="MFD2096825.1"/>
    </source>
</evidence>
<dbReference type="InterPro" id="IPR000836">
    <property type="entry name" value="PRTase_dom"/>
</dbReference>
<evidence type="ECO:0000256" key="1">
    <source>
        <dbReference type="ARBA" id="ARBA00008007"/>
    </source>
</evidence>
<dbReference type="Proteomes" id="UP001597380">
    <property type="component" value="Unassembled WGS sequence"/>
</dbReference>
<dbReference type="InterPro" id="IPR029057">
    <property type="entry name" value="PRTase-like"/>
</dbReference>
<dbReference type="PANTHER" id="PTHR47505">
    <property type="entry name" value="DNA UTILIZATION PROTEIN YHGH"/>
    <property type="match status" value="1"/>
</dbReference>
<feature type="domain" description="Double zinc ribbon" evidence="3">
    <location>
        <begin position="23"/>
        <end position="75"/>
    </location>
</feature>
<dbReference type="PANTHER" id="PTHR47505:SF1">
    <property type="entry name" value="DNA UTILIZATION PROTEIN YHGH"/>
    <property type="match status" value="1"/>
</dbReference>
<accession>A0ABW4XMJ1</accession>
<gene>
    <name evidence="4" type="ORF">ACFSJ3_12580</name>
</gene>
<comment type="caution">
    <text evidence="4">The sequence shown here is derived from an EMBL/GenBank/DDBJ whole genome shotgun (WGS) entry which is preliminary data.</text>
</comment>
<organism evidence="4 5">
    <name type="scientific">Corallincola platygyrae</name>
    <dbReference type="NCBI Taxonomy" id="1193278"/>
    <lineage>
        <taxon>Bacteria</taxon>
        <taxon>Pseudomonadati</taxon>
        <taxon>Pseudomonadota</taxon>
        <taxon>Gammaproteobacteria</taxon>
        <taxon>Alteromonadales</taxon>
        <taxon>Psychromonadaceae</taxon>
        <taxon>Corallincola</taxon>
    </lineage>
</organism>
<evidence type="ECO:0000259" key="2">
    <source>
        <dbReference type="Pfam" id="PF00156"/>
    </source>
</evidence>